<evidence type="ECO:0000313" key="3">
    <source>
        <dbReference type="Proteomes" id="UP000467379"/>
    </source>
</evidence>
<name>A0ABM7KWC5_9MYCO</name>
<dbReference type="Proteomes" id="UP000467379">
    <property type="component" value="Plasmid pJCM12687"/>
</dbReference>
<proteinExistence type="predicted"/>
<keyword evidence="2" id="KW-0614">Plasmid</keyword>
<feature type="compositionally biased region" description="Polar residues" evidence="1">
    <location>
        <begin position="57"/>
        <end position="73"/>
    </location>
</feature>
<evidence type="ECO:0000256" key="1">
    <source>
        <dbReference type="SAM" id="MobiDB-lite"/>
    </source>
</evidence>
<reference evidence="2 3" key="1">
    <citation type="journal article" date="2019" name="Emerg. Microbes Infect.">
        <title>Comprehensive subspecies identification of 175 nontuberculous mycobacteria species based on 7547 genomic profiles.</title>
        <authorList>
            <person name="Matsumoto Y."/>
            <person name="Kinjo T."/>
            <person name="Motooka D."/>
            <person name="Nabeya D."/>
            <person name="Jung N."/>
            <person name="Uechi K."/>
            <person name="Horii T."/>
            <person name="Iida T."/>
            <person name="Fujita J."/>
            <person name="Nakamura S."/>
        </authorList>
    </citation>
    <scope>NUCLEOTIDE SEQUENCE [LARGE SCALE GENOMIC DNA]</scope>
    <source>
        <strain evidence="2 3">JCM 12687</strain>
        <plasmid evidence="2">pJCM12687</plasmid>
    </source>
</reference>
<feature type="region of interest" description="Disordered" evidence="1">
    <location>
        <begin position="1"/>
        <end position="81"/>
    </location>
</feature>
<protein>
    <submittedName>
        <fullName evidence="2">Uncharacterized protein</fullName>
    </submittedName>
</protein>
<dbReference type="EMBL" id="AP022607">
    <property type="protein sequence ID" value="BBZ15413.1"/>
    <property type="molecule type" value="Genomic_DNA"/>
</dbReference>
<sequence>MTRRRRNVAHLEQEPGTLIAIDPRTNPGPRMSPDTVALLSGSSAGATTSRSARRGTNDSAAPTGSNNAGSTGPVSLYGGLRFRHKPIAVTPCERKD</sequence>
<gene>
    <name evidence="2" type="ORF">MBRA_56080</name>
</gene>
<geneLocation type="plasmid" evidence="2 3">
    <name>pJCM12687</name>
</geneLocation>
<organism evidence="2 3">
    <name type="scientific">Mycobacterium branderi</name>
    <dbReference type="NCBI Taxonomy" id="43348"/>
    <lineage>
        <taxon>Bacteria</taxon>
        <taxon>Bacillati</taxon>
        <taxon>Actinomycetota</taxon>
        <taxon>Actinomycetes</taxon>
        <taxon>Mycobacteriales</taxon>
        <taxon>Mycobacteriaceae</taxon>
        <taxon>Mycobacterium</taxon>
    </lineage>
</organism>
<keyword evidence="3" id="KW-1185">Reference proteome</keyword>
<evidence type="ECO:0000313" key="2">
    <source>
        <dbReference type="EMBL" id="BBZ15413.1"/>
    </source>
</evidence>
<feature type="compositionally biased region" description="Low complexity" evidence="1">
    <location>
        <begin position="40"/>
        <end position="50"/>
    </location>
</feature>
<accession>A0ABM7KWC5</accession>